<keyword evidence="2" id="KW-1185">Reference proteome</keyword>
<name>A0A0P8YUM8_9CLOT</name>
<dbReference type="RefSeq" id="WP_160317225.1">
    <property type="nucleotide sequence ID" value="NZ_LKET01000039.1"/>
</dbReference>
<comment type="caution">
    <text evidence="1">The sequence shown here is derived from an EMBL/GenBank/DDBJ whole genome shotgun (WGS) entry which is preliminary data.</text>
</comment>
<gene>
    <name evidence="1" type="ORF">OXPF_28430</name>
</gene>
<reference evidence="1 2" key="1">
    <citation type="submission" date="2015-09" db="EMBL/GenBank/DDBJ databases">
        <title>Genome sequence of Oxobacter pfennigii DSM 3222.</title>
        <authorList>
            <person name="Poehlein A."/>
            <person name="Bengelsdorf F.R."/>
            <person name="Schiel-Bengelsdorf B."/>
            <person name="Duerre P."/>
            <person name="Daniel R."/>
        </authorList>
    </citation>
    <scope>NUCLEOTIDE SEQUENCE [LARGE SCALE GENOMIC DNA]</scope>
    <source>
        <strain evidence="1 2">DSM 3222</strain>
    </source>
</reference>
<sequence length="51" mass="5882">MRKFFLIMTILILISLLSMGVYQKLEDMETKKNQPVKSSVEKTLPSGSFFI</sequence>
<proteinExistence type="predicted"/>
<accession>A0A0P8YUM8</accession>
<dbReference type="EMBL" id="LKET01000039">
    <property type="protein sequence ID" value="KPU43402.1"/>
    <property type="molecule type" value="Genomic_DNA"/>
</dbReference>
<dbReference type="STRING" id="36849.OXPF_28430"/>
<dbReference type="AlphaFoldDB" id="A0A0P8YUM8"/>
<organism evidence="1 2">
    <name type="scientific">Oxobacter pfennigii</name>
    <dbReference type="NCBI Taxonomy" id="36849"/>
    <lineage>
        <taxon>Bacteria</taxon>
        <taxon>Bacillati</taxon>
        <taxon>Bacillota</taxon>
        <taxon>Clostridia</taxon>
        <taxon>Eubacteriales</taxon>
        <taxon>Clostridiaceae</taxon>
        <taxon>Oxobacter</taxon>
    </lineage>
</organism>
<protein>
    <submittedName>
        <fullName evidence="1">Uncharacterized protein</fullName>
    </submittedName>
</protein>
<dbReference type="Proteomes" id="UP000050326">
    <property type="component" value="Unassembled WGS sequence"/>
</dbReference>
<evidence type="ECO:0000313" key="1">
    <source>
        <dbReference type="EMBL" id="KPU43402.1"/>
    </source>
</evidence>
<evidence type="ECO:0000313" key="2">
    <source>
        <dbReference type="Proteomes" id="UP000050326"/>
    </source>
</evidence>